<dbReference type="InterPro" id="IPR029058">
    <property type="entry name" value="AB_hydrolase_fold"/>
</dbReference>
<evidence type="ECO:0000256" key="4">
    <source>
        <dbReference type="ARBA" id="ARBA00015427"/>
    </source>
</evidence>
<proteinExistence type="inferred from homology"/>
<dbReference type="OrthoDB" id="741027at2759"/>
<dbReference type="Pfam" id="PF03096">
    <property type="entry name" value="Ndr"/>
    <property type="match status" value="1"/>
</dbReference>
<evidence type="ECO:0000256" key="9">
    <source>
        <dbReference type="ARBA" id="ARBA00022902"/>
    </source>
</evidence>
<dbReference type="GO" id="GO:0005737">
    <property type="term" value="C:cytoplasm"/>
    <property type="evidence" value="ECO:0007669"/>
    <property type="project" value="UniProtKB-SubCell"/>
</dbReference>
<evidence type="ECO:0000256" key="11">
    <source>
        <dbReference type="ARBA" id="ARBA00046250"/>
    </source>
</evidence>
<dbReference type="GO" id="GO:0016055">
    <property type="term" value="P:Wnt signaling pathway"/>
    <property type="evidence" value="ECO:0007669"/>
    <property type="project" value="UniProtKB-KW"/>
</dbReference>
<dbReference type="PANTHER" id="PTHR11034">
    <property type="entry name" value="N-MYC DOWNSTREAM REGULATED"/>
    <property type="match status" value="1"/>
</dbReference>
<dbReference type="SUPFAM" id="SSF53474">
    <property type="entry name" value="alpha/beta-Hydrolases"/>
    <property type="match status" value="1"/>
</dbReference>
<evidence type="ECO:0000256" key="8">
    <source>
        <dbReference type="ARBA" id="ARBA00022782"/>
    </source>
</evidence>
<organism evidence="13 14">
    <name type="scientific">Galemys pyrenaicus</name>
    <name type="common">Iberian desman</name>
    <name type="synonym">Pyrenean desman</name>
    <dbReference type="NCBI Taxonomy" id="202257"/>
    <lineage>
        <taxon>Eukaryota</taxon>
        <taxon>Metazoa</taxon>
        <taxon>Chordata</taxon>
        <taxon>Craniata</taxon>
        <taxon>Vertebrata</taxon>
        <taxon>Euteleostomi</taxon>
        <taxon>Mammalia</taxon>
        <taxon>Eutheria</taxon>
        <taxon>Laurasiatheria</taxon>
        <taxon>Eulipotyphla</taxon>
        <taxon>Talpidae</taxon>
        <taxon>Galemys</taxon>
    </lineage>
</organism>
<gene>
    <name evidence="13" type="ORF">J0S82_020193</name>
</gene>
<dbReference type="AlphaFoldDB" id="A0A8J6A162"/>
<keyword evidence="5" id="KW-0217">Developmental protein</keyword>
<dbReference type="Gene3D" id="3.40.50.1820">
    <property type="entry name" value="alpha/beta hydrolase"/>
    <property type="match status" value="1"/>
</dbReference>
<comment type="similarity">
    <text evidence="3">Belongs to the NDRG family.</text>
</comment>
<dbReference type="GO" id="GO:0030426">
    <property type="term" value="C:growth cone"/>
    <property type="evidence" value="ECO:0007669"/>
    <property type="project" value="UniProtKB-SubCell"/>
</dbReference>
<comment type="caution">
    <text evidence="13">The sequence shown here is derived from an EMBL/GenBank/DDBJ whole genome shotgun (WGS) entry which is preliminary data.</text>
</comment>
<evidence type="ECO:0000256" key="2">
    <source>
        <dbReference type="ARBA" id="ARBA00004624"/>
    </source>
</evidence>
<dbReference type="GO" id="GO:0030154">
    <property type="term" value="P:cell differentiation"/>
    <property type="evidence" value="ECO:0007669"/>
    <property type="project" value="UniProtKB-KW"/>
</dbReference>
<evidence type="ECO:0000313" key="13">
    <source>
        <dbReference type="EMBL" id="KAG8509745.1"/>
    </source>
</evidence>
<comment type="function">
    <text evidence="11">Contributes to the regulation of the Wnt signaling pathway. Down-regulates CTNNB1-mediated transcriptional activation of target genes, such as CCND1, and may thereby act as tumor suppressor. May be involved in dendritic cell and neuron differentiation.</text>
</comment>
<reference evidence="13" key="1">
    <citation type="journal article" date="2021" name="Evol. Appl.">
        <title>The genome of the Pyrenean desman and the effects of bottlenecks and inbreeding on the genomic landscape of an endangered species.</title>
        <authorList>
            <person name="Escoda L."/>
            <person name="Castresana J."/>
        </authorList>
    </citation>
    <scope>NUCLEOTIDE SEQUENCE</scope>
    <source>
        <strain evidence="13">IBE-C5619</strain>
    </source>
</reference>
<accession>A0A8J6A162</accession>
<evidence type="ECO:0000256" key="1">
    <source>
        <dbReference type="ARBA" id="ARBA00004496"/>
    </source>
</evidence>
<feature type="region of interest" description="Disordered" evidence="12">
    <location>
        <begin position="353"/>
        <end position="390"/>
    </location>
</feature>
<protein>
    <recommendedName>
        <fullName evidence="4">Protein NDRG2</fullName>
    </recommendedName>
    <alternativeName>
        <fullName evidence="10">N-myc downstream-regulated gene 2 protein</fullName>
    </alternativeName>
</protein>
<dbReference type="GO" id="GO:0007399">
    <property type="term" value="P:nervous system development"/>
    <property type="evidence" value="ECO:0007669"/>
    <property type="project" value="UniProtKB-KW"/>
</dbReference>
<dbReference type="Proteomes" id="UP000700334">
    <property type="component" value="Unassembled WGS sequence"/>
</dbReference>
<evidence type="ECO:0000256" key="6">
    <source>
        <dbReference type="ARBA" id="ARBA00022490"/>
    </source>
</evidence>
<keyword evidence="6" id="KW-0963">Cytoplasm</keyword>
<comment type="subcellular location">
    <subcellularLocation>
        <location evidence="2">Cell projection</location>
        <location evidence="2">Growth cone</location>
    </subcellularLocation>
    <subcellularLocation>
        <location evidence="1">Cytoplasm</location>
    </subcellularLocation>
</comment>
<dbReference type="EMBL" id="JAGFMF010011926">
    <property type="protein sequence ID" value="KAG8509745.1"/>
    <property type="molecule type" value="Genomic_DNA"/>
</dbReference>
<evidence type="ECO:0000256" key="12">
    <source>
        <dbReference type="SAM" id="MobiDB-lite"/>
    </source>
</evidence>
<evidence type="ECO:0000256" key="5">
    <source>
        <dbReference type="ARBA" id="ARBA00022473"/>
    </source>
</evidence>
<keyword evidence="7" id="KW-0879">Wnt signaling pathway</keyword>
<keyword evidence="8" id="KW-0221">Differentiation</keyword>
<name>A0A8J6A162_GALPY</name>
<evidence type="ECO:0000256" key="3">
    <source>
        <dbReference type="ARBA" id="ARBA00005598"/>
    </source>
</evidence>
<keyword evidence="14" id="KW-1185">Reference proteome</keyword>
<keyword evidence="9" id="KW-0524">Neurogenesis</keyword>
<feature type="non-terminal residue" evidence="13">
    <location>
        <position position="1"/>
    </location>
</feature>
<dbReference type="FunFam" id="3.40.50.1820:FF:000034">
    <property type="entry name" value="NDRG2 isoform 1"/>
    <property type="match status" value="1"/>
</dbReference>
<evidence type="ECO:0000256" key="7">
    <source>
        <dbReference type="ARBA" id="ARBA00022687"/>
    </source>
</evidence>
<evidence type="ECO:0000256" key="10">
    <source>
        <dbReference type="ARBA" id="ARBA00032378"/>
    </source>
</evidence>
<sequence length="390" mass="42823">ATMTELQEVQITEEKPLLPGQMPEVAKEAELAARILLDQGQTHSVETPYGSVTFTVYGTPKPKRPAIFTYHDVGLNCKDLHFPSHSFLGSWVGRRVRPQPLFQFGDMQEIIQNFVRVHVDAPGMEEGAPVFPLGYQYPSLDQLADMIPCILQYLNFATIIGIGVGAGAYILSRYALTHPDTVEGLVLINIDPNAKGWMDWAAHKVWKGLCWLTGLTSSIPEMILGHLFSQEELSGNSELIQKYRNIITHAPNLDNIELRRDLNLERGGDVTLKCPVMLVVGDQAPHEDAVVECNSKLDPTQTSFLKMADSGGQPQLTQPGKLTEAFKYFLQGMGYMASSCMTRLSRSRTASLTSAASIDGSRSRSRTLSQSSESGTLPSGPPGHTMEVSC</sequence>
<dbReference type="InterPro" id="IPR004142">
    <property type="entry name" value="NDRG"/>
</dbReference>
<evidence type="ECO:0000313" key="14">
    <source>
        <dbReference type="Proteomes" id="UP000700334"/>
    </source>
</evidence>